<protein>
    <submittedName>
        <fullName evidence="2">Uncharacterized protein</fullName>
    </submittedName>
</protein>
<dbReference type="PANTHER" id="PTHR33063">
    <property type="entry name" value="OS02G0583500 PROTEIN"/>
    <property type="match status" value="1"/>
</dbReference>
<feature type="compositionally biased region" description="Basic and acidic residues" evidence="1">
    <location>
        <begin position="215"/>
        <end position="226"/>
    </location>
</feature>
<name>A0ABQ7U7G3_SOLTU</name>
<accession>A0ABQ7U7G3</accession>
<dbReference type="EMBL" id="JAIVGD010000026">
    <property type="protein sequence ID" value="KAH0742189.1"/>
    <property type="molecule type" value="Genomic_DNA"/>
</dbReference>
<evidence type="ECO:0000256" key="1">
    <source>
        <dbReference type="SAM" id="MobiDB-lite"/>
    </source>
</evidence>
<reference evidence="2 3" key="1">
    <citation type="journal article" date="2021" name="bioRxiv">
        <title>Chromosome-scale and haplotype-resolved genome assembly of a tetraploid potato cultivar.</title>
        <authorList>
            <person name="Sun H."/>
            <person name="Jiao W.-B."/>
            <person name="Krause K."/>
            <person name="Campoy J.A."/>
            <person name="Goel M."/>
            <person name="Folz-Donahue K."/>
            <person name="Kukat C."/>
            <person name="Huettel B."/>
            <person name="Schneeberger K."/>
        </authorList>
    </citation>
    <scope>NUCLEOTIDE SEQUENCE [LARGE SCALE GENOMIC DNA]</scope>
    <source>
        <strain evidence="2">SolTubOtavaFocal</strain>
        <tissue evidence="2">Leaves</tissue>
    </source>
</reference>
<dbReference type="Proteomes" id="UP000826656">
    <property type="component" value="Unassembled WGS sequence"/>
</dbReference>
<evidence type="ECO:0000313" key="3">
    <source>
        <dbReference type="Proteomes" id="UP000826656"/>
    </source>
</evidence>
<gene>
    <name evidence="2" type="ORF">KY290_035232</name>
</gene>
<comment type="caution">
    <text evidence="2">The sequence shown here is derived from an EMBL/GenBank/DDBJ whole genome shotgun (WGS) entry which is preliminary data.</text>
</comment>
<proteinExistence type="predicted"/>
<keyword evidence="3" id="KW-1185">Reference proteome</keyword>
<evidence type="ECO:0000313" key="2">
    <source>
        <dbReference type="EMBL" id="KAH0742189.1"/>
    </source>
</evidence>
<organism evidence="2 3">
    <name type="scientific">Solanum tuberosum</name>
    <name type="common">Potato</name>
    <dbReference type="NCBI Taxonomy" id="4113"/>
    <lineage>
        <taxon>Eukaryota</taxon>
        <taxon>Viridiplantae</taxon>
        <taxon>Streptophyta</taxon>
        <taxon>Embryophyta</taxon>
        <taxon>Tracheophyta</taxon>
        <taxon>Spermatophyta</taxon>
        <taxon>Magnoliopsida</taxon>
        <taxon>eudicotyledons</taxon>
        <taxon>Gunneridae</taxon>
        <taxon>Pentapetalae</taxon>
        <taxon>asterids</taxon>
        <taxon>lamiids</taxon>
        <taxon>Solanales</taxon>
        <taxon>Solanaceae</taxon>
        <taxon>Solanoideae</taxon>
        <taxon>Solaneae</taxon>
        <taxon>Solanum</taxon>
    </lineage>
</organism>
<sequence length="226" mass="26005">MAPGGRVFRQTTLTGETTQDTQLVDDSNNLTHVNTDDFTRLKKGCGKTRGKGLEKMKKTLGNKMKIEIPLDSCEDILKNRSRQWRYKLKQLFESAHSEEEARKIEVPELTPENWNRLCDMWINPHHKGGTRPEGLEPDRIEFYKHTHYTSEKGWFSLEGETHYNNMIDLKDIYTSGESSMTIDENVDTVLGTKSGYIKGLGYHPKPNTTRATQRRTAELEDSLKKV</sequence>
<feature type="region of interest" description="Disordered" evidence="1">
    <location>
        <begin position="203"/>
        <end position="226"/>
    </location>
</feature>
<dbReference type="PANTHER" id="PTHR33063:SF13">
    <property type="entry name" value="OS02G0583500 PROTEIN"/>
    <property type="match status" value="1"/>
</dbReference>